<organism evidence="1 2">
    <name type="scientific">Weissella koreensis</name>
    <dbReference type="NCBI Taxonomy" id="165096"/>
    <lineage>
        <taxon>Bacteria</taxon>
        <taxon>Bacillati</taxon>
        <taxon>Bacillota</taxon>
        <taxon>Bacilli</taxon>
        <taxon>Lactobacillales</taxon>
        <taxon>Lactobacillaceae</taxon>
        <taxon>Weissella</taxon>
    </lineage>
</organism>
<dbReference type="SUPFAM" id="SSF55729">
    <property type="entry name" value="Acyl-CoA N-acyltransferases (Nat)"/>
    <property type="match status" value="1"/>
</dbReference>
<dbReference type="Gene3D" id="3.40.630.30">
    <property type="match status" value="1"/>
</dbReference>
<gene>
    <name evidence="1" type="ORF">FY536_05200</name>
</gene>
<dbReference type="AlphaFoldDB" id="A0A7H1MMK4"/>
<evidence type="ECO:0000313" key="2">
    <source>
        <dbReference type="Proteomes" id="UP000516446"/>
    </source>
</evidence>
<dbReference type="GO" id="GO:0016747">
    <property type="term" value="F:acyltransferase activity, transferring groups other than amino-acyl groups"/>
    <property type="evidence" value="ECO:0007669"/>
    <property type="project" value="InterPro"/>
</dbReference>
<name>A0A7H1MMK4_9LACO</name>
<dbReference type="PROSITE" id="PS51186">
    <property type="entry name" value="GNAT"/>
    <property type="match status" value="1"/>
</dbReference>
<dbReference type="CDD" id="cd04301">
    <property type="entry name" value="NAT_SF"/>
    <property type="match status" value="1"/>
</dbReference>
<dbReference type="EMBL" id="CP043431">
    <property type="protein sequence ID" value="QNT64690.1"/>
    <property type="molecule type" value="Genomic_DNA"/>
</dbReference>
<protein>
    <submittedName>
        <fullName evidence="1">GNAT family N-acetyltransferase</fullName>
    </submittedName>
</protein>
<dbReference type="RefSeq" id="WP_006845029.1">
    <property type="nucleotide sequence ID" value="NZ_CP026847.1"/>
</dbReference>
<dbReference type="Proteomes" id="UP000516446">
    <property type="component" value="Chromosome"/>
</dbReference>
<sequence>MDRFKLEIKSNADLSALEMIKIMQERVAVFVVEQDCPYQEIDDKDEDAWHVILKDQKNDQVAAYARVVRHDDGKSISFGRVLVVKSYRQQQLGRAIVTAAIDHIHKQFPKRTVKIAAQNYLRNFYASFGFKTQSDVYLEDGIPHIDMTLVE</sequence>
<keyword evidence="2" id="KW-1185">Reference proteome</keyword>
<dbReference type="InterPro" id="IPR000182">
    <property type="entry name" value="GNAT_dom"/>
</dbReference>
<evidence type="ECO:0000313" key="1">
    <source>
        <dbReference type="EMBL" id="QNT64690.1"/>
    </source>
</evidence>
<accession>A0A7H1MMK4</accession>
<dbReference type="InterPro" id="IPR016181">
    <property type="entry name" value="Acyl_CoA_acyltransferase"/>
</dbReference>
<dbReference type="Pfam" id="PF13673">
    <property type="entry name" value="Acetyltransf_10"/>
    <property type="match status" value="1"/>
</dbReference>
<proteinExistence type="predicted"/>
<keyword evidence="1" id="KW-0808">Transferase</keyword>
<dbReference type="OMA" id="DIPHIDM"/>
<reference evidence="1 2" key="1">
    <citation type="submission" date="2019-08" db="EMBL/GenBank/DDBJ databases">
        <authorList>
            <person name="Chang H.C."/>
            <person name="Mun S.Y."/>
        </authorList>
    </citation>
    <scope>NUCLEOTIDE SEQUENCE [LARGE SCALE GENOMIC DNA]</scope>
    <source>
        <strain evidence="1 2">SK</strain>
    </source>
</reference>